<dbReference type="Proteomes" id="UP000663832">
    <property type="component" value="Unassembled WGS sequence"/>
</dbReference>
<gene>
    <name evidence="3" type="ORF">BJG266_LOCUS28465</name>
    <name evidence="2" type="ORF">QVE165_LOCUS10243</name>
</gene>
<dbReference type="Proteomes" id="UP000663877">
    <property type="component" value="Unassembled WGS sequence"/>
</dbReference>
<feature type="domain" description="Caspase family p20" evidence="1">
    <location>
        <begin position="43"/>
        <end position="116"/>
    </location>
</feature>
<reference evidence="3" key="1">
    <citation type="submission" date="2021-02" db="EMBL/GenBank/DDBJ databases">
        <authorList>
            <person name="Nowell W R."/>
        </authorList>
    </citation>
    <scope>NUCLEOTIDE SEQUENCE</scope>
</reference>
<accession>A0A814YL03</accession>
<dbReference type="InterPro" id="IPR001309">
    <property type="entry name" value="Pept_C14_p20"/>
</dbReference>
<evidence type="ECO:0000259" key="1">
    <source>
        <dbReference type="PROSITE" id="PS50208"/>
    </source>
</evidence>
<dbReference type="InterPro" id="IPR029030">
    <property type="entry name" value="Caspase-like_dom_sf"/>
</dbReference>
<comment type="caution">
    <text evidence="3">The sequence shown here is derived from an EMBL/GenBank/DDBJ whole genome shotgun (WGS) entry which is preliminary data.</text>
</comment>
<dbReference type="GO" id="GO:0004197">
    <property type="term" value="F:cysteine-type endopeptidase activity"/>
    <property type="evidence" value="ECO:0007669"/>
    <property type="project" value="InterPro"/>
</dbReference>
<dbReference type="PANTHER" id="PTHR22576">
    <property type="entry name" value="MUCOSA ASSOCIATED LYMPHOID TISSUE LYMPHOMA TRANSLOCATION PROTEIN 1/PARACASPASE"/>
    <property type="match status" value="1"/>
</dbReference>
<dbReference type="PANTHER" id="PTHR22576:SF37">
    <property type="entry name" value="MUCOSA-ASSOCIATED LYMPHOID TISSUE LYMPHOMA TRANSLOCATION PROTEIN 1"/>
    <property type="match status" value="1"/>
</dbReference>
<dbReference type="AlphaFoldDB" id="A0A814YL03"/>
<dbReference type="InterPro" id="IPR052039">
    <property type="entry name" value="Caspase-related_regulators"/>
</dbReference>
<dbReference type="PROSITE" id="PS50208">
    <property type="entry name" value="CASPASE_P20"/>
    <property type="match status" value="1"/>
</dbReference>
<dbReference type="SUPFAM" id="SSF52129">
    <property type="entry name" value="Caspase-like"/>
    <property type="match status" value="1"/>
</dbReference>
<evidence type="ECO:0000313" key="3">
    <source>
        <dbReference type="EMBL" id="CAF1230076.1"/>
    </source>
</evidence>
<dbReference type="InterPro" id="IPR011600">
    <property type="entry name" value="Pept_C14_caspase"/>
</dbReference>
<name>A0A814YL03_9BILA</name>
<dbReference type="Gene3D" id="3.40.50.1460">
    <property type="match status" value="1"/>
</dbReference>
<evidence type="ECO:0000313" key="2">
    <source>
        <dbReference type="EMBL" id="CAF0915469.1"/>
    </source>
</evidence>
<organism evidence="3 5">
    <name type="scientific">Adineta steineri</name>
    <dbReference type="NCBI Taxonomy" id="433720"/>
    <lineage>
        <taxon>Eukaryota</taxon>
        <taxon>Metazoa</taxon>
        <taxon>Spiralia</taxon>
        <taxon>Gnathifera</taxon>
        <taxon>Rotifera</taxon>
        <taxon>Eurotatoria</taxon>
        <taxon>Bdelloidea</taxon>
        <taxon>Adinetida</taxon>
        <taxon>Adinetidae</taxon>
        <taxon>Adineta</taxon>
    </lineage>
</organism>
<dbReference type="EMBL" id="CAJNOM010000048">
    <property type="protein sequence ID" value="CAF0915469.1"/>
    <property type="molecule type" value="Genomic_DNA"/>
</dbReference>
<proteinExistence type="predicted"/>
<dbReference type="EMBL" id="CAJNOI010000293">
    <property type="protein sequence ID" value="CAF1230076.1"/>
    <property type="molecule type" value="Genomic_DNA"/>
</dbReference>
<protein>
    <recommendedName>
        <fullName evidence="1">Caspase family p20 domain-containing protein</fullName>
    </recommendedName>
</protein>
<evidence type="ECO:0000313" key="4">
    <source>
        <dbReference type="Proteomes" id="UP000663832"/>
    </source>
</evidence>
<dbReference type="GO" id="GO:0006508">
    <property type="term" value="P:proteolysis"/>
    <property type="evidence" value="ECO:0007669"/>
    <property type="project" value="InterPro"/>
</dbReference>
<dbReference type="OrthoDB" id="412369at2759"/>
<evidence type="ECO:0000313" key="5">
    <source>
        <dbReference type="Proteomes" id="UP000663877"/>
    </source>
</evidence>
<keyword evidence="4" id="KW-1185">Reference proteome</keyword>
<dbReference type="Pfam" id="PF00656">
    <property type="entry name" value="Peptidase_C14"/>
    <property type="match status" value="1"/>
</dbReference>
<sequence length="338" mass="38188">MTAIAFGAIESINPIERSADETSSASFTQVCLGFISTMFDKQALVIGNDDYGAGNRLQSCVYDAETMTRSLHSIGFDVQPQINLRNDQMSLISRKFAQSIRPGAIVVFYFSGHAGEFNGKNYLHGVDSTGDNLPNVQDLLREMHQNRPRVVICILDGCRNRMESLYQALGLDGRSRLRNGLVPMGGPPSTIIAFSSAAGKNSEAGHFGENSIYTKYLLRYIRAANTDIDIVLKNAAVDVQRATTNRQIPYLYTNCNEHIYLNVIPSRNNKAWSDSMQFDPPIHQNQYMTQSIWPHTGNFSYPHYDHAGMINNQYPVYENAWYNTMMYPYTYTYLQMFL</sequence>